<name>A0A7X0G6S1_9ACTN</name>
<organism evidence="2 3">
    <name type="scientific">Actinomadura coerulea</name>
    <dbReference type="NCBI Taxonomy" id="46159"/>
    <lineage>
        <taxon>Bacteria</taxon>
        <taxon>Bacillati</taxon>
        <taxon>Actinomycetota</taxon>
        <taxon>Actinomycetes</taxon>
        <taxon>Streptosporangiales</taxon>
        <taxon>Thermomonosporaceae</taxon>
        <taxon>Actinomadura</taxon>
    </lineage>
</organism>
<keyword evidence="3" id="KW-1185">Reference proteome</keyword>
<proteinExistence type="predicted"/>
<comment type="caution">
    <text evidence="2">The sequence shown here is derived from an EMBL/GenBank/DDBJ whole genome shotgun (WGS) entry which is preliminary data.</text>
</comment>
<evidence type="ECO:0008006" key="4">
    <source>
        <dbReference type="Google" id="ProtNLM"/>
    </source>
</evidence>
<gene>
    <name evidence="2" type="ORF">BKA00_006626</name>
</gene>
<reference evidence="2 3" key="1">
    <citation type="submission" date="2020-08" db="EMBL/GenBank/DDBJ databases">
        <title>Sequencing the genomes of 1000 actinobacteria strains.</title>
        <authorList>
            <person name="Klenk H.-P."/>
        </authorList>
    </citation>
    <scope>NUCLEOTIDE SEQUENCE [LARGE SCALE GENOMIC DNA]</scope>
    <source>
        <strain evidence="2 3">DSM 43675</strain>
    </source>
</reference>
<evidence type="ECO:0000313" key="3">
    <source>
        <dbReference type="Proteomes" id="UP000546324"/>
    </source>
</evidence>
<feature type="compositionally biased region" description="Basic and acidic residues" evidence="1">
    <location>
        <begin position="28"/>
        <end position="43"/>
    </location>
</feature>
<dbReference type="EMBL" id="JACHMQ010000001">
    <property type="protein sequence ID" value="MBB6399712.1"/>
    <property type="molecule type" value="Genomic_DNA"/>
</dbReference>
<accession>A0A7X0G6S1</accession>
<dbReference type="AlphaFoldDB" id="A0A7X0G6S1"/>
<protein>
    <recommendedName>
        <fullName evidence="4">AP2-like integrase N-terminal domain-containing protein</fullName>
    </recommendedName>
</protein>
<evidence type="ECO:0000313" key="2">
    <source>
        <dbReference type="EMBL" id="MBB6399712.1"/>
    </source>
</evidence>
<evidence type="ECO:0000256" key="1">
    <source>
        <dbReference type="SAM" id="MobiDB-lite"/>
    </source>
</evidence>
<dbReference type="RefSeq" id="WP_268248216.1">
    <property type="nucleotide sequence ID" value="NZ_JACHMQ010000001.1"/>
</dbReference>
<sequence length="43" mass="4916">MATHVRKRGKRKWWVLEIGTDKPISGPHDTKEEAEKARDAAKS</sequence>
<dbReference type="Proteomes" id="UP000546324">
    <property type="component" value="Unassembled WGS sequence"/>
</dbReference>
<feature type="region of interest" description="Disordered" evidence="1">
    <location>
        <begin position="20"/>
        <end position="43"/>
    </location>
</feature>